<dbReference type="PRINTS" id="PR00344">
    <property type="entry name" value="BCTRLSENSOR"/>
</dbReference>
<dbReference type="EMBL" id="VNHS01000015">
    <property type="protein sequence ID" value="TYP69359.1"/>
    <property type="molecule type" value="Genomic_DNA"/>
</dbReference>
<proteinExistence type="predicted"/>
<keyword evidence="7" id="KW-0547">Nucleotide-binding</keyword>
<reference evidence="17 18" key="1">
    <citation type="submission" date="2019-07" db="EMBL/GenBank/DDBJ databases">
        <title>Genomic Encyclopedia of Type Strains, Phase III (KMG-III): the genomes of soil and plant-associated and newly described type strains.</title>
        <authorList>
            <person name="Whitman W."/>
        </authorList>
    </citation>
    <scope>NUCLEOTIDE SEQUENCE [LARGE SCALE GENOMIC DNA]</scope>
    <source>
        <strain evidence="17 18">BL24</strain>
    </source>
</reference>
<evidence type="ECO:0000256" key="11">
    <source>
        <dbReference type="ARBA" id="ARBA00023136"/>
    </source>
</evidence>
<evidence type="ECO:0000259" key="13">
    <source>
        <dbReference type="PROSITE" id="PS50109"/>
    </source>
</evidence>
<dbReference type="GO" id="GO:0000155">
    <property type="term" value="F:phosphorelay sensor kinase activity"/>
    <property type="evidence" value="ECO:0007669"/>
    <property type="project" value="InterPro"/>
</dbReference>
<dbReference type="AlphaFoldDB" id="A0A5S5BQF6"/>
<dbReference type="PROSITE" id="PS50885">
    <property type="entry name" value="HAMP"/>
    <property type="match status" value="1"/>
</dbReference>
<evidence type="ECO:0000259" key="15">
    <source>
        <dbReference type="PROSITE" id="PS50113"/>
    </source>
</evidence>
<dbReference type="CDD" id="cd00130">
    <property type="entry name" value="PAS"/>
    <property type="match status" value="1"/>
</dbReference>
<dbReference type="EC" id="2.7.13.3" evidence="3"/>
<dbReference type="Gene3D" id="1.10.287.130">
    <property type="match status" value="1"/>
</dbReference>
<dbReference type="SMART" id="SM00304">
    <property type="entry name" value="HAMP"/>
    <property type="match status" value="1"/>
</dbReference>
<evidence type="ECO:0000313" key="17">
    <source>
        <dbReference type="EMBL" id="TYP69359.1"/>
    </source>
</evidence>
<evidence type="ECO:0000256" key="2">
    <source>
        <dbReference type="ARBA" id="ARBA00004651"/>
    </source>
</evidence>
<keyword evidence="12" id="KW-1133">Transmembrane helix</keyword>
<dbReference type="PANTHER" id="PTHR43065:SF34">
    <property type="entry name" value="SPORULATION KINASE A"/>
    <property type="match status" value="1"/>
</dbReference>
<dbReference type="PANTHER" id="PTHR43065">
    <property type="entry name" value="SENSOR HISTIDINE KINASE"/>
    <property type="match status" value="1"/>
</dbReference>
<gene>
    <name evidence="17" type="ORF">BCM02_11518</name>
</gene>
<dbReference type="InterPro" id="IPR035965">
    <property type="entry name" value="PAS-like_dom_sf"/>
</dbReference>
<keyword evidence="8 17" id="KW-0418">Kinase</keyword>
<dbReference type="GO" id="GO:0005524">
    <property type="term" value="F:ATP binding"/>
    <property type="evidence" value="ECO:0007669"/>
    <property type="project" value="UniProtKB-KW"/>
</dbReference>
<dbReference type="SMART" id="SM00387">
    <property type="entry name" value="HATPase_c"/>
    <property type="match status" value="1"/>
</dbReference>
<keyword evidence="4" id="KW-1003">Cell membrane</keyword>
<dbReference type="PROSITE" id="PS50109">
    <property type="entry name" value="HIS_KIN"/>
    <property type="match status" value="1"/>
</dbReference>
<dbReference type="Pfam" id="PF02518">
    <property type="entry name" value="HATPase_c"/>
    <property type="match status" value="1"/>
</dbReference>
<evidence type="ECO:0000256" key="1">
    <source>
        <dbReference type="ARBA" id="ARBA00000085"/>
    </source>
</evidence>
<sequence>MGVISLAHPRTVLLKRGCRTLSVKTKLTCIISFIVFVLLILNVILNEYSTRVNLRAKAEAEIARIAEQITSSVDRYNNGIRLIDITMQEKLKATSTAVSALLDQSADRIRPEELRALTDRLELAEITILLPNGQGQYAIGPSSAANPSAFASPVWTANPSRIEVLAQSGSEPLIGSSAPPSYKDVHTGESWSYTYSSEHDFIISCKVVDPLGDRYARAMGPEAVISVMMADNPEILEISGFEAPRNDREGAGAIAPVFGEYTYADEEDSDRIAAAAKETPIYRDAELRGSRVIKGYFDTNAADGFVLGVVYDKAPMMEQVMEQRVTQIWIAVFLLLILVIGSYWIAGVLMRPINDVLWKINEVSFGRFDDAIQVNRKDEFGQLANRVNAMSKNLSVYTAKLKVSFEDNRSMKEYLESFINHTTDAIHVVDLEGRILQVNRAFERMFGYPADEAVGRTLPLVPEHLLGEEQEALNWLKSGRLLNTRETVRVTKSGEWIEVSITTSPIRDQHGDLSALASITRDVTSRNKMEELLRRSEKLTTVGQLAAGVAHEIRNPLTTLRGFLQLQQETGKHNSRHIDIMLSELDRINLIVGEFLILAKPQATRFETKDVRYVFGDVISLLDSQAHLCDIMFKIDFTTDTCIIACEENQLKQVFINVLKNAIEAMPEGGEITIRIARADARNVTVTIIDQGIGIPEEMIPKLGDPFFTGKETGTGLGLMVSQRIIQSHHGALDIASAVGIGTTVTITLPLGEQPNVPGEGEGSHNRVQ</sequence>
<dbReference type="InterPro" id="IPR036890">
    <property type="entry name" value="HATPase_C_sf"/>
</dbReference>
<dbReference type="InterPro" id="IPR003660">
    <property type="entry name" value="HAMP_dom"/>
</dbReference>
<keyword evidence="10" id="KW-0902">Two-component regulatory system</keyword>
<dbReference type="InterPro" id="IPR000014">
    <property type="entry name" value="PAS"/>
</dbReference>
<dbReference type="Pfam" id="PF00512">
    <property type="entry name" value="HisKA"/>
    <property type="match status" value="1"/>
</dbReference>
<dbReference type="CDD" id="cd06225">
    <property type="entry name" value="HAMP"/>
    <property type="match status" value="1"/>
</dbReference>
<organism evidence="17 18">
    <name type="scientific">Paenibacillus methanolicus</name>
    <dbReference type="NCBI Taxonomy" id="582686"/>
    <lineage>
        <taxon>Bacteria</taxon>
        <taxon>Bacillati</taxon>
        <taxon>Bacillota</taxon>
        <taxon>Bacilli</taxon>
        <taxon>Bacillales</taxon>
        <taxon>Paenibacillaceae</taxon>
        <taxon>Paenibacillus</taxon>
    </lineage>
</organism>
<dbReference type="Gene3D" id="6.10.340.10">
    <property type="match status" value="1"/>
</dbReference>
<dbReference type="GO" id="GO:0005886">
    <property type="term" value="C:plasma membrane"/>
    <property type="evidence" value="ECO:0007669"/>
    <property type="project" value="UniProtKB-SubCell"/>
</dbReference>
<dbReference type="SMART" id="SM00091">
    <property type="entry name" value="PAS"/>
    <property type="match status" value="1"/>
</dbReference>
<dbReference type="InterPro" id="IPR003594">
    <property type="entry name" value="HATPase_dom"/>
</dbReference>
<evidence type="ECO:0000256" key="12">
    <source>
        <dbReference type="SAM" id="Phobius"/>
    </source>
</evidence>
<protein>
    <recommendedName>
        <fullName evidence="3">histidine kinase</fullName>
        <ecNumber evidence="3">2.7.13.3</ecNumber>
    </recommendedName>
</protein>
<comment type="catalytic activity">
    <reaction evidence="1">
        <text>ATP + protein L-histidine = ADP + protein N-phospho-L-histidine.</text>
        <dbReference type="EC" id="2.7.13.3"/>
    </reaction>
</comment>
<dbReference type="Gene3D" id="3.30.450.20">
    <property type="entry name" value="PAS domain"/>
    <property type="match status" value="1"/>
</dbReference>
<dbReference type="InterPro" id="IPR013656">
    <property type="entry name" value="PAS_4"/>
</dbReference>
<dbReference type="InterPro" id="IPR005467">
    <property type="entry name" value="His_kinase_dom"/>
</dbReference>
<dbReference type="SUPFAM" id="SSF55785">
    <property type="entry name" value="PYP-like sensor domain (PAS domain)"/>
    <property type="match status" value="1"/>
</dbReference>
<evidence type="ECO:0000256" key="10">
    <source>
        <dbReference type="ARBA" id="ARBA00023012"/>
    </source>
</evidence>
<keyword evidence="18" id="KW-1185">Reference proteome</keyword>
<evidence type="ECO:0000256" key="7">
    <source>
        <dbReference type="ARBA" id="ARBA00022741"/>
    </source>
</evidence>
<dbReference type="Proteomes" id="UP000323257">
    <property type="component" value="Unassembled WGS sequence"/>
</dbReference>
<dbReference type="InterPro" id="IPR000700">
    <property type="entry name" value="PAS-assoc_C"/>
</dbReference>
<evidence type="ECO:0000256" key="9">
    <source>
        <dbReference type="ARBA" id="ARBA00022840"/>
    </source>
</evidence>
<dbReference type="PROSITE" id="PS50112">
    <property type="entry name" value="PAS"/>
    <property type="match status" value="1"/>
</dbReference>
<evidence type="ECO:0000256" key="8">
    <source>
        <dbReference type="ARBA" id="ARBA00022777"/>
    </source>
</evidence>
<name>A0A5S5BQF6_9BACL</name>
<feature type="transmembrane region" description="Helical" evidence="12">
    <location>
        <begin position="25"/>
        <end position="45"/>
    </location>
</feature>
<dbReference type="Pfam" id="PF00672">
    <property type="entry name" value="HAMP"/>
    <property type="match status" value="1"/>
</dbReference>
<feature type="domain" description="HAMP" evidence="16">
    <location>
        <begin position="347"/>
        <end position="399"/>
    </location>
</feature>
<dbReference type="InterPro" id="IPR036097">
    <property type="entry name" value="HisK_dim/P_sf"/>
</dbReference>
<dbReference type="InterPro" id="IPR004358">
    <property type="entry name" value="Sig_transdc_His_kin-like_C"/>
</dbReference>
<dbReference type="SUPFAM" id="SSF55874">
    <property type="entry name" value="ATPase domain of HSP90 chaperone/DNA topoisomerase II/histidine kinase"/>
    <property type="match status" value="1"/>
</dbReference>
<evidence type="ECO:0000256" key="3">
    <source>
        <dbReference type="ARBA" id="ARBA00012438"/>
    </source>
</evidence>
<dbReference type="InterPro" id="IPR003661">
    <property type="entry name" value="HisK_dim/P_dom"/>
</dbReference>
<accession>A0A5S5BQF6</accession>
<dbReference type="NCBIfam" id="TIGR00229">
    <property type="entry name" value="sensory_box"/>
    <property type="match status" value="1"/>
</dbReference>
<evidence type="ECO:0000256" key="6">
    <source>
        <dbReference type="ARBA" id="ARBA00022679"/>
    </source>
</evidence>
<dbReference type="SMART" id="SM00388">
    <property type="entry name" value="HisKA"/>
    <property type="match status" value="1"/>
</dbReference>
<comment type="subcellular location">
    <subcellularLocation>
        <location evidence="2">Cell membrane</location>
        <topology evidence="2">Multi-pass membrane protein</topology>
    </subcellularLocation>
</comment>
<dbReference type="PROSITE" id="PS50113">
    <property type="entry name" value="PAC"/>
    <property type="match status" value="1"/>
</dbReference>
<dbReference type="Gene3D" id="3.30.565.10">
    <property type="entry name" value="Histidine kinase-like ATPase, C-terminal domain"/>
    <property type="match status" value="1"/>
</dbReference>
<keyword evidence="6" id="KW-0808">Transferase</keyword>
<feature type="domain" description="PAS" evidence="14">
    <location>
        <begin position="411"/>
        <end position="473"/>
    </location>
</feature>
<evidence type="ECO:0000259" key="14">
    <source>
        <dbReference type="PROSITE" id="PS50112"/>
    </source>
</evidence>
<feature type="domain" description="Histidine kinase" evidence="13">
    <location>
        <begin position="548"/>
        <end position="753"/>
    </location>
</feature>
<dbReference type="Pfam" id="PF08448">
    <property type="entry name" value="PAS_4"/>
    <property type="match status" value="1"/>
</dbReference>
<evidence type="ECO:0000259" key="16">
    <source>
        <dbReference type="PROSITE" id="PS50885"/>
    </source>
</evidence>
<dbReference type="SUPFAM" id="SSF47384">
    <property type="entry name" value="Homodimeric domain of signal transducing histidine kinase"/>
    <property type="match status" value="1"/>
</dbReference>
<evidence type="ECO:0000313" key="18">
    <source>
        <dbReference type="Proteomes" id="UP000323257"/>
    </source>
</evidence>
<dbReference type="SUPFAM" id="SSF158472">
    <property type="entry name" value="HAMP domain-like"/>
    <property type="match status" value="1"/>
</dbReference>
<feature type="domain" description="PAC" evidence="15">
    <location>
        <begin position="483"/>
        <end position="535"/>
    </location>
</feature>
<keyword evidence="12" id="KW-0812">Transmembrane</keyword>
<keyword evidence="5" id="KW-0597">Phosphoprotein</keyword>
<evidence type="ECO:0000256" key="4">
    <source>
        <dbReference type="ARBA" id="ARBA00022475"/>
    </source>
</evidence>
<feature type="transmembrane region" description="Helical" evidence="12">
    <location>
        <begin position="328"/>
        <end position="350"/>
    </location>
</feature>
<keyword evidence="11 12" id="KW-0472">Membrane</keyword>
<dbReference type="CDD" id="cd00082">
    <property type="entry name" value="HisKA"/>
    <property type="match status" value="1"/>
</dbReference>
<keyword evidence="9" id="KW-0067">ATP-binding</keyword>
<evidence type="ECO:0000256" key="5">
    <source>
        <dbReference type="ARBA" id="ARBA00022553"/>
    </source>
</evidence>
<comment type="caution">
    <text evidence="17">The sequence shown here is derived from an EMBL/GenBank/DDBJ whole genome shotgun (WGS) entry which is preliminary data.</text>
</comment>